<dbReference type="InterPro" id="IPR036036">
    <property type="entry name" value="SOCS_box-like_dom_sf"/>
</dbReference>
<dbReference type="GO" id="GO:0016567">
    <property type="term" value="P:protein ubiquitination"/>
    <property type="evidence" value="ECO:0007669"/>
    <property type="project" value="UniProtKB-UniPathway"/>
</dbReference>
<protein>
    <recommendedName>
        <fullName evidence="6">SOCS box domain-containing protein</fullName>
    </recommendedName>
</protein>
<dbReference type="GO" id="GO:0009968">
    <property type="term" value="P:negative regulation of signal transduction"/>
    <property type="evidence" value="ECO:0007669"/>
    <property type="project" value="UniProtKB-KW"/>
</dbReference>
<reference evidence="7" key="2">
    <citation type="journal article" date="2015" name="Fish Shellfish Immunol.">
        <title>Early steps in the European eel (Anguilla anguilla)-Vibrio vulnificus interaction in the gills: Role of the RtxA13 toxin.</title>
        <authorList>
            <person name="Callol A."/>
            <person name="Pajuelo D."/>
            <person name="Ebbesson L."/>
            <person name="Teles M."/>
            <person name="MacKenzie S."/>
            <person name="Amaro C."/>
        </authorList>
    </citation>
    <scope>NUCLEOTIDE SEQUENCE</scope>
</reference>
<evidence type="ECO:0000259" key="6">
    <source>
        <dbReference type="PROSITE" id="PS50225"/>
    </source>
</evidence>
<evidence type="ECO:0000256" key="3">
    <source>
        <dbReference type="ARBA" id="ARBA00022700"/>
    </source>
</evidence>
<reference evidence="7" key="1">
    <citation type="submission" date="2014-11" db="EMBL/GenBank/DDBJ databases">
        <authorList>
            <person name="Amaro Gonzalez C."/>
        </authorList>
    </citation>
    <scope>NUCLEOTIDE SEQUENCE</scope>
</reference>
<comment type="pathway">
    <text evidence="1">Protein modification; protein ubiquitination.</text>
</comment>
<dbReference type="Gene3D" id="1.10.750.20">
    <property type="entry name" value="SOCS box"/>
    <property type="match status" value="1"/>
</dbReference>
<keyword evidence="3" id="KW-0734">Signal transduction inhibitor</keyword>
<keyword evidence="4" id="KW-0833">Ubl conjugation pathway</keyword>
<dbReference type="InterPro" id="IPR001496">
    <property type="entry name" value="SOCS_box"/>
</dbReference>
<sequence>MPKGSALLLKLARPLHRSKSCPSLQHLTRLTINRLTRYPDQLPLPRPLQRYLQDYPFHL</sequence>
<evidence type="ECO:0000256" key="5">
    <source>
        <dbReference type="ARBA" id="ARBA00022999"/>
    </source>
</evidence>
<evidence type="ECO:0000256" key="1">
    <source>
        <dbReference type="ARBA" id="ARBA00004906"/>
    </source>
</evidence>
<dbReference type="PROSITE" id="PS50225">
    <property type="entry name" value="SOCS"/>
    <property type="match status" value="1"/>
</dbReference>
<feature type="domain" description="SOCS box" evidence="6">
    <location>
        <begin position="10"/>
        <end position="58"/>
    </location>
</feature>
<keyword evidence="5" id="KW-0727">SH2 domain</keyword>
<evidence type="ECO:0000256" key="4">
    <source>
        <dbReference type="ARBA" id="ARBA00022786"/>
    </source>
</evidence>
<evidence type="ECO:0000256" key="2">
    <source>
        <dbReference type="ARBA" id="ARBA00022604"/>
    </source>
</evidence>
<proteinExistence type="predicted"/>
<dbReference type="AlphaFoldDB" id="A0A0E9WMK5"/>
<dbReference type="FunFam" id="1.10.750.20:FF:000002">
    <property type="entry name" value="Suppressor of cytokine signaling 2"/>
    <property type="match status" value="1"/>
</dbReference>
<accession>A0A0E9WMK5</accession>
<dbReference type="SMART" id="SM00253">
    <property type="entry name" value="SOCS"/>
    <property type="match status" value="1"/>
</dbReference>
<organism evidence="7">
    <name type="scientific">Anguilla anguilla</name>
    <name type="common">European freshwater eel</name>
    <name type="synonym">Muraena anguilla</name>
    <dbReference type="NCBI Taxonomy" id="7936"/>
    <lineage>
        <taxon>Eukaryota</taxon>
        <taxon>Metazoa</taxon>
        <taxon>Chordata</taxon>
        <taxon>Craniata</taxon>
        <taxon>Vertebrata</taxon>
        <taxon>Euteleostomi</taxon>
        <taxon>Actinopterygii</taxon>
        <taxon>Neopterygii</taxon>
        <taxon>Teleostei</taxon>
        <taxon>Anguilliformes</taxon>
        <taxon>Anguillidae</taxon>
        <taxon>Anguilla</taxon>
    </lineage>
</organism>
<evidence type="ECO:0000313" key="7">
    <source>
        <dbReference type="EMBL" id="JAH91592.1"/>
    </source>
</evidence>
<dbReference type="EMBL" id="GBXM01016985">
    <property type="protein sequence ID" value="JAH91592.1"/>
    <property type="molecule type" value="Transcribed_RNA"/>
</dbReference>
<dbReference type="SUPFAM" id="SSF158235">
    <property type="entry name" value="SOCS box-like"/>
    <property type="match status" value="1"/>
</dbReference>
<dbReference type="SMART" id="SM00969">
    <property type="entry name" value="SOCS_box"/>
    <property type="match status" value="1"/>
</dbReference>
<dbReference type="Pfam" id="PF07525">
    <property type="entry name" value="SOCS_box"/>
    <property type="match status" value="1"/>
</dbReference>
<dbReference type="GO" id="GO:0035556">
    <property type="term" value="P:intracellular signal transduction"/>
    <property type="evidence" value="ECO:0007669"/>
    <property type="project" value="InterPro"/>
</dbReference>
<name>A0A0E9WMK5_ANGAN</name>
<keyword evidence="2" id="KW-0341">Growth regulation</keyword>
<dbReference type="UniPathway" id="UPA00143"/>